<comment type="similarity">
    <text evidence="1">Belongs to the UPF0585 family.</text>
</comment>
<dbReference type="PANTHER" id="PTHR20974:SF0">
    <property type="entry name" value="UPF0585 PROTEIN CG18661"/>
    <property type="match status" value="1"/>
</dbReference>
<dbReference type="EMBL" id="CAXLJM020000072">
    <property type="protein sequence ID" value="CAL8127373.1"/>
    <property type="molecule type" value="Genomic_DNA"/>
</dbReference>
<sequence>MLSAPAAERNKDPILDVLKANLNESQPLKILEIASGTGQHVAHFAKYFTNFMWQPSDADTKYFKSISSYASMLPKNNVLDPVHIDVSHPIENWDGNVTCQKFDAIYCSNLIHISPYQCTIGLFTSASKLLKPSTGLLITYGPYSENGCLVPESNVRFDEGLRMQNPEWGVRDIVDLVKLGEQNGLCYCNKVEMPANNKMLFFRRNSQQ</sequence>
<name>A0ABP1RE13_9HEXA</name>
<protein>
    <recommendedName>
        <fullName evidence="4">Methyltransferase-like 26</fullName>
    </recommendedName>
</protein>
<dbReference type="InterPro" id="IPR029063">
    <property type="entry name" value="SAM-dependent_MTases_sf"/>
</dbReference>
<organism evidence="2 3">
    <name type="scientific">Orchesella dallaii</name>
    <dbReference type="NCBI Taxonomy" id="48710"/>
    <lineage>
        <taxon>Eukaryota</taxon>
        <taxon>Metazoa</taxon>
        <taxon>Ecdysozoa</taxon>
        <taxon>Arthropoda</taxon>
        <taxon>Hexapoda</taxon>
        <taxon>Collembola</taxon>
        <taxon>Entomobryomorpha</taxon>
        <taxon>Entomobryoidea</taxon>
        <taxon>Orchesellidae</taxon>
        <taxon>Orchesellinae</taxon>
        <taxon>Orchesella</taxon>
    </lineage>
</organism>
<comment type="caution">
    <text evidence="2">The sequence shown here is derived from an EMBL/GenBank/DDBJ whole genome shotgun (WGS) entry which is preliminary data.</text>
</comment>
<keyword evidence="3" id="KW-1185">Reference proteome</keyword>
<dbReference type="Proteomes" id="UP001642540">
    <property type="component" value="Unassembled WGS sequence"/>
</dbReference>
<gene>
    <name evidence="2" type="ORF">ODALV1_LOCUS21808</name>
</gene>
<evidence type="ECO:0000256" key="1">
    <source>
        <dbReference type="ARBA" id="ARBA00008308"/>
    </source>
</evidence>
<evidence type="ECO:0008006" key="4">
    <source>
        <dbReference type="Google" id="ProtNLM"/>
    </source>
</evidence>
<evidence type="ECO:0000313" key="3">
    <source>
        <dbReference type="Proteomes" id="UP001642540"/>
    </source>
</evidence>
<dbReference type="Gene3D" id="3.40.50.150">
    <property type="entry name" value="Vaccinia Virus protein VP39"/>
    <property type="match status" value="1"/>
</dbReference>
<dbReference type="Pfam" id="PF06080">
    <property type="entry name" value="DUF938"/>
    <property type="match status" value="1"/>
</dbReference>
<reference evidence="2 3" key="1">
    <citation type="submission" date="2024-08" db="EMBL/GenBank/DDBJ databases">
        <authorList>
            <person name="Cucini C."/>
            <person name="Frati F."/>
        </authorList>
    </citation>
    <scope>NUCLEOTIDE SEQUENCE [LARGE SCALE GENOMIC DNA]</scope>
</reference>
<evidence type="ECO:0000313" key="2">
    <source>
        <dbReference type="EMBL" id="CAL8127373.1"/>
    </source>
</evidence>
<accession>A0ABP1RE13</accession>
<dbReference type="SUPFAM" id="SSF53335">
    <property type="entry name" value="S-adenosyl-L-methionine-dependent methyltransferases"/>
    <property type="match status" value="1"/>
</dbReference>
<dbReference type="InterPro" id="IPR010342">
    <property type="entry name" value="DUF938"/>
</dbReference>
<proteinExistence type="inferred from homology"/>
<dbReference type="PANTHER" id="PTHR20974">
    <property type="entry name" value="UPF0585 PROTEIN CG18661"/>
    <property type="match status" value="1"/>
</dbReference>